<evidence type="ECO:0000256" key="15">
    <source>
        <dbReference type="ARBA" id="ARBA00049469"/>
    </source>
</evidence>
<dbReference type="InterPro" id="IPR020871">
    <property type="entry name" value="RuBisCO_lsuII"/>
</dbReference>
<comment type="catalytic activity">
    <reaction evidence="14">
        <text>D-ribulose 1,5-bisphosphate + O2 = 2-phosphoglycolate + (2R)-3-phosphoglycerate + 2 H(+)</text>
        <dbReference type="Rhea" id="RHEA:36631"/>
        <dbReference type="ChEBI" id="CHEBI:15378"/>
        <dbReference type="ChEBI" id="CHEBI:15379"/>
        <dbReference type="ChEBI" id="CHEBI:57870"/>
        <dbReference type="ChEBI" id="CHEBI:58033"/>
        <dbReference type="ChEBI" id="CHEBI:58272"/>
    </reaction>
</comment>
<comment type="function">
    <text evidence="2">RuBisCO catalyzes two reactions: the carboxylation of D-ribulose 1,5-bisphosphate, the primary event in carbon dioxide fixation, as well as the oxidative fragmentation of the pentose substrate. Both reactions occur simultaneously and in competition at the same active site.</text>
</comment>
<evidence type="ECO:0000256" key="3">
    <source>
        <dbReference type="ARBA" id="ARBA00004474"/>
    </source>
</evidence>
<evidence type="ECO:0000256" key="2">
    <source>
        <dbReference type="ARBA" id="ARBA00003617"/>
    </source>
</evidence>
<evidence type="ECO:0000313" key="18">
    <source>
        <dbReference type="EMBL" id="CAK0900643.1"/>
    </source>
</evidence>
<keyword evidence="9" id="KW-0460">Magnesium</keyword>
<dbReference type="PROSITE" id="PS00157">
    <property type="entry name" value="RUBISCO_LARGE"/>
    <property type="match status" value="3"/>
</dbReference>
<evidence type="ECO:0000256" key="14">
    <source>
        <dbReference type="ARBA" id="ARBA00048059"/>
    </source>
</evidence>
<keyword evidence="19" id="KW-1185">Reference proteome</keyword>
<dbReference type="InterPro" id="IPR020878">
    <property type="entry name" value="RuBisCo_large_chain_AS"/>
</dbReference>
<name>A0ABN9XLB4_9DINO</name>
<keyword evidence="13" id="KW-0120">Carbon dioxide fixation</keyword>
<evidence type="ECO:0000256" key="10">
    <source>
        <dbReference type="ARBA" id="ARBA00023002"/>
    </source>
</evidence>
<evidence type="ECO:0000259" key="16">
    <source>
        <dbReference type="Pfam" id="PF00016"/>
    </source>
</evidence>
<dbReference type="PANTHER" id="PTHR42704">
    <property type="entry name" value="RIBULOSE BISPHOSPHATE CARBOXYLASE"/>
    <property type="match status" value="1"/>
</dbReference>
<evidence type="ECO:0000256" key="1">
    <source>
        <dbReference type="ARBA" id="ARBA00001946"/>
    </source>
</evidence>
<dbReference type="Proteomes" id="UP001189429">
    <property type="component" value="Unassembled WGS sequence"/>
</dbReference>
<evidence type="ECO:0000256" key="7">
    <source>
        <dbReference type="ARBA" id="ARBA00022640"/>
    </source>
</evidence>
<feature type="domain" description="Ribulose bisphosphate carboxylase large subunit ferrodoxin-like N-terminal" evidence="17">
    <location>
        <begin position="609"/>
        <end position="729"/>
    </location>
</feature>
<dbReference type="NCBIfam" id="NF010002">
    <property type="entry name" value="PRK13475.1"/>
    <property type="match status" value="2"/>
</dbReference>
<feature type="domain" description="Ribulose bisphosphate carboxylase large subunit C-terminal" evidence="16">
    <location>
        <begin position="742"/>
        <end position="871"/>
    </location>
</feature>
<dbReference type="InterPro" id="IPR036376">
    <property type="entry name" value="RuBisCO_lsu_C_sf"/>
</dbReference>
<comment type="catalytic activity">
    <reaction evidence="15">
        <text>2 (2R)-3-phosphoglycerate + 2 H(+) = D-ribulose 1,5-bisphosphate + CO2 + H2O</text>
        <dbReference type="Rhea" id="RHEA:23124"/>
        <dbReference type="ChEBI" id="CHEBI:15377"/>
        <dbReference type="ChEBI" id="CHEBI:15378"/>
        <dbReference type="ChEBI" id="CHEBI:16526"/>
        <dbReference type="ChEBI" id="CHEBI:57870"/>
        <dbReference type="ChEBI" id="CHEBI:58272"/>
        <dbReference type="EC" id="4.1.1.39"/>
    </reaction>
</comment>
<evidence type="ECO:0000256" key="6">
    <source>
        <dbReference type="ARBA" id="ARBA00022567"/>
    </source>
</evidence>
<dbReference type="InterPro" id="IPR017443">
    <property type="entry name" value="RuBisCO_lsu_fd_N"/>
</dbReference>
<feature type="domain" description="Ribulose bisphosphate carboxylase large subunit ferrodoxin-like N-terminal" evidence="17">
    <location>
        <begin position="126"/>
        <end position="226"/>
    </location>
</feature>
<evidence type="ECO:0000256" key="5">
    <source>
        <dbReference type="ARBA" id="ARBA00012287"/>
    </source>
</evidence>
<evidence type="ECO:0000313" key="19">
    <source>
        <dbReference type="Proteomes" id="UP001189429"/>
    </source>
</evidence>
<dbReference type="SUPFAM" id="SSF51649">
    <property type="entry name" value="RuBisCo, C-terminal domain"/>
    <property type="match status" value="3"/>
</dbReference>
<dbReference type="InterPro" id="IPR033966">
    <property type="entry name" value="RuBisCO"/>
</dbReference>
<dbReference type="InterPro" id="IPR000685">
    <property type="entry name" value="RuBisCO_lsu_C"/>
</dbReference>
<feature type="domain" description="Ribulose bisphosphate carboxylase large subunit C-terminal" evidence="16">
    <location>
        <begin position="1039"/>
        <end position="1344"/>
    </location>
</feature>
<accession>A0ABN9XLB4</accession>
<gene>
    <name evidence="18" type="ORF">PCOR1329_LOCUS77867</name>
</gene>
<reference evidence="18" key="1">
    <citation type="submission" date="2023-10" db="EMBL/GenBank/DDBJ databases">
        <authorList>
            <person name="Chen Y."/>
            <person name="Shah S."/>
            <person name="Dougan E. K."/>
            <person name="Thang M."/>
            <person name="Chan C."/>
        </authorList>
    </citation>
    <scope>NUCLEOTIDE SEQUENCE [LARGE SCALE GENOMIC DNA]</scope>
</reference>
<proteinExistence type="inferred from homology"/>
<protein>
    <recommendedName>
        <fullName evidence="5">ribulose-bisphosphate carboxylase</fullName>
        <ecNumber evidence="5">4.1.1.39</ecNumber>
    </recommendedName>
</protein>
<keyword evidence="8" id="KW-0479">Metal-binding</keyword>
<comment type="cofactor">
    <cofactor evidence="1">
        <name>Mg(2+)</name>
        <dbReference type="ChEBI" id="CHEBI:18420"/>
    </cofactor>
</comment>
<sequence>MAQRASLGAAAGLAAVACLKHGQSFVSSQVPPRAAFEETLQASPAEAAPALRGAAHAQQPSPTGGAAALAAPAAAAAIAAAVGSKRRGRASKLAAGQASCVVPVHSRASVARRALDQSSRYADLSLTEEDLIKNGQHVLVAYIMKPKAGYDYLATAAHFAAESSTGTNVNVCTTDDFTKTVDNEEMKIAYPTALFDRNITDGRAMMCSVLTLSIGNNQGMGDYLRLFDGPSCCVIDMWRILGRGTVGGGLVVGTIIKPKLGLQPKPFGQACYGFWQGGDFIKNDEPQGNQTFCQMNECIPEVVKAMRAAQEETGQGKLFSANITADDPNEMIARAKYILNQMGPMAENCAFLVDGYVAGGTAVTVARRNFPKQFLHYHRAGHGAVTSPQTQRGYTAFVHTKLSRVIGASGIHTGTMSFGKMEGDASDKNIGFMLQDDVADGPYYRQEWEGMKQTTPIISGGMNALRLPAFFENLGHSNVILTAGGGAFGHKDGPKQGAISCAQGEESWKLWKAGTYGDVSLSDGVVEYAKTHEELKGAFLTFQKDADQIYPGWKEKLGYTGESSVQAASFNWQKKELAAAFVGASKARKASSVTRQALDQSSRYADLSLTEEDLIKNGQHVLVAYIMKPKAGYDYLATAAHFAAESSTGTNVNVCTTDDFTKTVDALVYYIDPENEEMKIAYPTALFDRNITDGRAMMCSVLTLSIGNNQGMGDVDYGKIYDIYFPPQYLRLFDGPSCCVIDMWRILGRGTVGGGLVVGTIIKPKLGLQPKPFGQACYGFWQGGDFIKNDEPQGNQTFCQMNECIPEVVKAMRAAQEETGQGKLFSANITADDPNEMIARAKYILNQMGPMAENCAFLVDGYVAGGTAVTVKELAAAFVGASKARKASSVTRQALDQSSRYADLSLTEEDLIKNGQHVLVAYIMKPKAGYDYLATAAHFAAESSTGTNVNVCTTDDFTKTVDALVYYIDPENEEMKIAYPTALFDRNITDGRAMMCSVLTLSIGNNQGMGDVDYGKIYDIYFPPQYLRLFDGPSCCVIDMWRILGRGTVGGGLVVGTLSSPSSGLQPKPFGQACYGFWQGGDFIKNDEPQGNQTFCQMNECIPEVVKAMRAAQEETGQGKLFSANITADDPNEMIARAKYILNQMGPMAENCAFLVDGYVAGGTAVTVARRNFPKQFLHYHRAGHGAVTSPQTQRGYTAFVHTKLSRVIGASGIHTGTMSFGKMEGDASDKNIGFMLQDDVADGPYYRQEWEGMKQTTPLISGGMNALRLPAFFENLGHSNVILTAGGGAFGHKDGPKQGAISCAQGEESWKLWKAGTYGDVSLSDGVVEYAKTHEELKGAFLTFQKDADQIYPGWKEKLGYTGESSVQAASFNWQKKELS</sequence>
<evidence type="ECO:0000256" key="12">
    <source>
        <dbReference type="ARBA" id="ARBA00023239"/>
    </source>
</evidence>
<feature type="domain" description="Ribulose bisphosphate carboxylase large subunit ferrodoxin-like N-terminal" evidence="17">
    <location>
        <begin position="906"/>
        <end position="1026"/>
    </location>
</feature>
<evidence type="ECO:0000256" key="13">
    <source>
        <dbReference type="ARBA" id="ARBA00023300"/>
    </source>
</evidence>
<evidence type="ECO:0000256" key="8">
    <source>
        <dbReference type="ARBA" id="ARBA00022723"/>
    </source>
</evidence>
<comment type="caution">
    <text evidence="18">The sequence shown here is derived from an EMBL/GenBank/DDBJ whole genome shotgun (WGS) entry which is preliminary data.</text>
</comment>
<keyword evidence="10" id="KW-0560">Oxidoreductase</keyword>
<dbReference type="Gene3D" id="3.30.70.150">
    <property type="entry name" value="RuBisCO large subunit, N-terminal domain"/>
    <property type="match status" value="3"/>
</dbReference>
<dbReference type="CDD" id="cd08211">
    <property type="entry name" value="RuBisCO_large_II"/>
    <property type="match status" value="2"/>
</dbReference>
<feature type="domain" description="Ribulose bisphosphate carboxylase large subunit C-terminal" evidence="16">
    <location>
        <begin position="236"/>
        <end position="541"/>
    </location>
</feature>
<dbReference type="Gene3D" id="3.20.20.110">
    <property type="entry name" value="Ribulose bisphosphate carboxylase, large subunit, C-terminal domain"/>
    <property type="match status" value="3"/>
</dbReference>
<dbReference type="EC" id="4.1.1.39" evidence="5"/>
<organism evidence="18 19">
    <name type="scientific">Prorocentrum cordatum</name>
    <dbReference type="NCBI Taxonomy" id="2364126"/>
    <lineage>
        <taxon>Eukaryota</taxon>
        <taxon>Sar</taxon>
        <taxon>Alveolata</taxon>
        <taxon>Dinophyceae</taxon>
        <taxon>Prorocentrales</taxon>
        <taxon>Prorocentraceae</taxon>
        <taxon>Prorocentrum</taxon>
    </lineage>
</organism>
<dbReference type="InterPro" id="IPR036422">
    <property type="entry name" value="RuBisCO_lsu_N_sf"/>
</dbReference>
<keyword evidence="11" id="KW-0503">Monooxygenase</keyword>
<evidence type="ECO:0000259" key="17">
    <source>
        <dbReference type="Pfam" id="PF02788"/>
    </source>
</evidence>
<dbReference type="Pfam" id="PF02788">
    <property type="entry name" value="RuBisCO_large_N"/>
    <property type="match status" value="3"/>
</dbReference>
<dbReference type="EMBL" id="CAUYUJ010020814">
    <property type="protein sequence ID" value="CAK0900643.1"/>
    <property type="molecule type" value="Genomic_DNA"/>
</dbReference>
<keyword evidence="12" id="KW-0456">Lyase</keyword>
<keyword evidence="6" id="KW-0113">Calvin cycle</keyword>
<evidence type="ECO:0000256" key="11">
    <source>
        <dbReference type="ARBA" id="ARBA00023033"/>
    </source>
</evidence>
<evidence type="ECO:0000256" key="9">
    <source>
        <dbReference type="ARBA" id="ARBA00022842"/>
    </source>
</evidence>
<dbReference type="SUPFAM" id="SSF54966">
    <property type="entry name" value="RuBisCO, large subunit, small (N-terminal) domain"/>
    <property type="match status" value="3"/>
</dbReference>
<evidence type="ECO:0000256" key="4">
    <source>
        <dbReference type="ARBA" id="ARBA00005475"/>
    </source>
</evidence>
<dbReference type="PROSITE" id="PS51257">
    <property type="entry name" value="PROKAR_LIPOPROTEIN"/>
    <property type="match status" value="1"/>
</dbReference>
<keyword evidence="7" id="KW-0934">Plastid</keyword>
<comment type="similarity">
    <text evidence="4">Belongs to the RuBisCO large chain family. Type II subfamily.</text>
</comment>
<comment type="subcellular location">
    <subcellularLocation>
        <location evidence="3">Plastid</location>
    </subcellularLocation>
</comment>
<dbReference type="Pfam" id="PF00016">
    <property type="entry name" value="RuBisCO_large"/>
    <property type="match status" value="3"/>
</dbReference>
<dbReference type="PANTHER" id="PTHR42704:SF17">
    <property type="entry name" value="RIBULOSE BISPHOSPHATE CARBOXYLASE LARGE CHAIN"/>
    <property type="match status" value="1"/>
</dbReference>